<evidence type="ECO:0008006" key="4">
    <source>
        <dbReference type="Google" id="ProtNLM"/>
    </source>
</evidence>
<reference evidence="2" key="2">
    <citation type="submission" date="2017-02" db="EMBL/GenBank/DDBJ databases">
        <title>Sunflower complete genome.</title>
        <authorList>
            <person name="Langlade N."/>
            <person name="Munos S."/>
        </authorList>
    </citation>
    <scope>NUCLEOTIDE SEQUENCE [LARGE SCALE GENOMIC DNA]</scope>
    <source>
        <tissue evidence="2">Leaves</tissue>
    </source>
</reference>
<dbReference type="EMBL" id="CM007902">
    <property type="protein sequence ID" value="OTG00033.1"/>
    <property type="molecule type" value="Genomic_DNA"/>
</dbReference>
<name>A0A251SND1_HELAN</name>
<evidence type="ECO:0000313" key="3">
    <source>
        <dbReference type="Proteomes" id="UP000215914"/>
    </source>
</evidence>
<gene>
    <name evidence="2" type="ORF">HannXRQ_Chr13g0386441</name>
    <name evidence="1" type="ORF">HanXRQr2_Chr04g0159961</name>
</gene>
<evidence type="ECO:0000313" key="2">
    <source>
        <dbReference type="EMBL" id="OTG00033.1"/>
    </source>
</evidence>
<dbReference type="Gramene" id="mRNA:HanXRQr2_Chr04g0159961">
    <property type="protein sequence ID" value="mRNA:HanXRQr2_Chr04g0159961"/>
    <property type="gene ID" value="HanXRQr2_Chr04g0159961"/>
</dbReference>
<reference evidence="1" key="3">
    <citation type="submission" date="2020-06" db="EMBL/GenBank/DDBJ databases">
        <title>Helianthus annuus Genome sequencing and assembly Release 2.</title>
        <authorList>
            <person name="Gouzy J."/>
            <person name="Langlade N."/>
            <person name="Munos S."/>
        </authorList>
    </citation>
    <scope>NUCLEOTIDE SEQUENCE</scope>
    <source>
        <tissue evidence="1">Leaves</tissue>
    </source>
</reference>
<dbReference type="InParanoid" id="A0A251SND1"/>
<sequence>MSGPFVKKKLILRFEGRRSWALSFEKFSPSEIIRDHLGLSCCNVDCKFLVDEEYAQNIKIERSGNKFFFSRDWVKVVQQIKMKFATFVLFQYMGQRKYKLIVFMNDSTQLIVSHPQANPKAAHDMNTLCRFIINLFHKIIKSFLLLPSLQETDFVLPTKMARVARVTV</sequence>
<dbReference type="AlphaFoldDB" id="A0A251SND1"/>
<dbReference type="EMBL" id="MNCJ02000319">
    <property type="protein sequence ID" value="KAF5809670.1"/>
    <property type="molecule type" value="Genomic_DNA"/>
</dbReference>
<organism evidence="2 3">
    <name type="scientific">Helianthus annuus</name>
    <name type="common">Common sunflower</name>
    <dbReference type="NCBI Taxonomy" id="4232"/>
    <lineage>
        <taxon>Eukaryota</taxon>
        <taxon>Viridiplantae</taxon>
        <taxon>Streptophyta</taxon>
        <taxon>Embryophyta</taxon>
        <taxon>Tracheophyta</taxon>
        <taxon>Spermatophyta</taxon>
        <taxon>Magnoliopsida</taxon>
        <taxon>eudicotyledons</taxon>
        <taxon>Gunneridae</taxon>
        <taxon>Pentapetalae</taxon>
        <taxon>asterids</taxon>
        <taxon>campanulids</taxon>
        <taxon>Asterales</taxon>
        <taxon>Asteraceae</taxon>
        <taxon>Asteroideae</taxon>
        <taxon>Heliantheae alliance</taxon>
        <taxon>Heliantheae</taxon>
        <taxon>Helianthus</taxon>
    </lineage>
</organism>
<dbReference type="Proteomes" id="UP000215914">
    <property type="component" value="Chromosome 13"/>
</dbReference>
<evidence type="ECO:0000313" key="1">
    <source>
        <dbReference type="EMBL" id="KAF5809670.1"/>
    </source>
</evidence>
<protein>
    <recommendedName>
        <fullName evidence="4">DNA-binding pseudobarrel domain-containing protein</fullName>
    </recommendedName>
</protein>
<reference evidence="1 3" key="1">
    <citation type="journal article" date="2017" name="Nature">
        <title>The sunflower genome provides insights into oil metabolism, flowering and Asterid evolution.</title>
        <authorList>
            <person name="Badouin H."/>
            <person name="Gouzy J."/>
            <person name="Grassa C.J."/>
            <person name="Murat F."/>
            <person name="Staton S.E."/>
            <person name="Cottret L."/>
            <person name="Lelandais-Briere C."/>
            <person name="Owens G.L."/>
            <person name="Carrere S."/>
            <person name="Mayjonade B."/>
            <person name="Legrand L."/>
            <person name="Gill N."/>
            <person name="Kane N.C."/>
            <person name="Bowers J.E."/>
            <person name="Hubner S."/>
            <person name="Bellec A."/>
            <person name="Berard A."/>
            <person name="Berges H."/>
            <person name="Blanchet N."/>
            <person name="Boniface M.C."/>
            <person name="Brunel D."/>
            <person name="Catrice O."/>
            <person name="Chaidir N."/>
            <person name="Claudel C."/>
            <person name="Donnadieu C."/>
            <person name="Faraut T."/>
            <person name="Fievet G."/>
            <person name="Helmstetter N."/>
            <person name="King M."/>
            <person name="Knapp S.J."/>
            <person name="Lai Z."/>
            <person name="Le Paslier M.C."/>
            <person name="Lippi Y."/>
            <person name="Lorenzon L."/>
            <person name="Mandel J.R."/>
            <person name="Marage G."/>
            <person name="Marchand G."/>
            <person name="Marquand E."/>
            <person name="Bret-Mestries E."/>
            <person name="Morien E."/>
            <person name="Nambeesan S."/>
            <person name="Nguyen T."/>
            <person name="Pegot-Espagnet P."/>
            <person name="Pouilly N."/>
            <person name="Raftis F."/>
            <person name="Sallet E."/>
            <person name="Schiex T."/>
            <person name="Thomas J."/>
            <person name="Vandecasteele C."/>
            <person name="Vares D."/>
            <person name="Vear F."/>
            <person name="Vautrin S."/>
            <person name="Crespi M."/>
            <person name="Mangin B."/>
            <person name="Burke J.M."/>
            <person name="Salse J."/>
            <person name="Munos S."/>
            <person name="Vincourt P."/>
            <person name="Rieseberg L.H."/>
            <person name="Langlade N.B."/>
        </authorList>
    </citation>
    <scope>NUCLEOTIDE SEQUENCE [LARGE SCALE GENOMIC DNA]</scope>
    <source>
        <strain evidence="3">cv. SF193</strain>
        <tissue evidence="1">Leaves</tissue>
    </source>
</reference>
<proteinExistence type="predicted"/>
<accession>A0A251SND1</accession>
<keyword evidence="3" id="KW-1185">Reference proteome</keyword>